<keyword evidence="3 4" id="KW-0440">LIM domain</keyword>
<evidence type="ECO:0000256" key="2">
    <source>
        <dbReference type="ARBA" id="ARBA00022833"/>
    </source>
</evidence>
<evidence type="ECO:0000259" key="6">
    <source>
        <dbReference type="PROSITE" id="PS50023"/>
    </source>
</evidence>
<reference evidence="8" key="1">
    <citation type="journal article" date="2004" name="Nature">
        <title>Genome duplication in the teleost fish Tetraodon nigroviridis reveals the early vertebrate proto-karyotype.</title>
        <authorList>
            <person name="Jaillon O."/>
            <person name="Aury J.-M."/>
            <person name="Brunet F."/>
            <person name="Petit J.-L."/>
            <person name="Stange-Thomann N."/>
            <person name="Mauceli E."/>
            <person name="Bouneau L."/>
            <person name="Fischer C."/>
            <person name="Ozouf-Costaz C."/>
            <person name="Bernot A."/>
            <person name="Nicaud S."/>
            <person name="Jaffe D."/>
            <person name="Fisher S."/>
            <person name="Lutfalla G."/>
            <person name="Dossat C."/>
            <person name="Segurens B."/>
            <person name="Dasilva C."/>
            <person name="Salanoubat M."/>
            <person name="Levy M."/>
            <person name="Boudet N."/>
            <person name="Castellano S."/>
            <person name="Anthouard V."/>
            <person name="Jubin C."/>
            <person name="Castelli V."/>
            <person name="Katinka M."/>
            <person name="Vacherie B."/>
            <person name="Biemont C."/>
            <person name="Skalli Z."/>
            <person name="Cattolico L."/>
            <person name="Poulain J."/>
            <person name="De Berardinis V."/>
            <person name="Cruaud C."/>
            <person name="Duprat S."/>
            <person name="Brottier P."/>
            <person name="Coutanceau J.-P."/>
            <person name="Gouzy J."/>
            <person name="Parra G."/>
            <person name="Lardier G."/>
            <person name="Chapple C."/>
            <person name="McKernan K.J."/>
            <person name="McEwan P."/>
            <person name="Bosak S."/>
            <person name="Kellis M."/>
            <person name="Volff J.-N."/>
            <person name="Guigo R."/>
            <person name="Zody M.C."/>
            <person name="Mesirov J."/>
            <person name="Lindblad-Toh K."/>
            <person name="Birren B."/>
            <person name="Nusbaum C."/>
            <person name="Kahn D."/>
            <person name="Robinson-Rechavi M."/>
            <person name="Laudet V."/>
            <person name="Schachter V."/>
            <person name="Quetier F."/>
            <person name="Saurin W."/>
            <person name="Scarpelli C."/>
            <person name="Wincker P."/>
            <person name="Lander E.S."/>
            <person name="Weissenbach J."/>
            <person name="Roest Crollius H."/>
        </authorList>
    </citation>
    <scope>NUCLEOTIDE SEQUENCE [LARGE SCALE GENOMIC DNA]</scope>
</reference>
<dbReference type="OMA" id="YQFAVAK"/>
<keyword evidence="2 4" id="KW-0862">Zinc</keyword>
<keyword evidence="8" id="KW-1185">Reference proteome</keyword>
<evidence type="ECO:0000256" key="1">
    <source>
        <dbReference type="ARBA" id="ARBA00022723"/>
    </source>
</evidence>
<feature type="compositionally biased region" description="Basic and acidic residues" evidence="5">
    <location>
        <begin position="261"/>
        <end position="273"/>
    </location>
</feature>
<reference evidence="7" key="3">
    <citation type="submission" date="2025-09" db="UniProtKB">
        <authorList>
            <consortium name="Ensembl"/>
        </authorList>
    </citation>
    <scope>IDENTIFICATION</scope>
</reference>
<dbReference type="CDD" id="cd09358">
    <property type="entry name" value="LIM_Mical_like"/>
    <property type="match status" value="1"/>
</dbReference>
<proteinExistence type="predicted"/>
<dbReference type="InterPro" id="IPR001781">
    <property type="entry name" value="Znf_LIM"/>
</dbReference>
<organism evidence="7 8">
    <name type="scientific">Tetraodon nigroviridis</name>
    <name type="common">Spotted green pufferfish</name>
    <name type="synonym">Chelonodon nigroviridis</name>
    <dbReference type="NCBI Taxonomy" id="99883"/>
    <lineage>
        <taxon>Eukaryota</taxon>
        <taxon>Metazoa</taxon>
        <taxon>Chordata</taxon>
        <taxon>Craniata</taxon>
        <taxon>Vertebrata</taxon>
        <taxon>Euteleostomi</taxon>
        <taxon>Actinopterygii</taxon>
        <taxon>Neopterygii</taxon>
        <taxon>Teleostei</taxon>
        <taxon>Neoteleostei</taxon>
        <taxon>Acanthomorphata</taxon>
        <taxon>Eupercaria</taxon>
        <taxon>Tetraodontiformes</taxon>
        <taxon>Tetradontoidea</taxon>
        <taxon>Tetraodontidae</taxon>
        <taxon>Tetraodon</taxon>
    </lineage>
</organism>
<protein>
    <recommendedName>
        <fullName evidence="6">LIM zinc-binding domain-containing protein</fullName>
    </recommendedName>
</protein>
<feature type="compositionally biased region" description="Acidic residues" evidence="5">
    <location>
        <begin position="500"/>
        <end position="510"/>
    </location>
</feature>
<feature type="compositionally biased region" description="Low complexity" evidence="5">
    <location>
        <begin position="156"/>
        <end position="165"/>
    </location>
</feature>
<dbReference type="GeneTree" id="ENSGT00940000167488"/>
<dbReference type="Gene3D" id="2.10.110.10">
    <property type="entry name" value="Cysteine Rich Protein"/>
    <property type="match status" value="1"/>
</dbReference>
<evidence type="ECO:0000313" key="7">
    <source>
        <dbReference type="Ensembl" id="ENSTNIP00000009279.1"/>
    </source>
</evidence>
<feature type="region of interest" description="Disordered" evidence="5">
    <location>
        <begin position="550"/>
        <end position="747"/>
    </location>
</feature>
<dbReference type="InParanoid" id="H3CLZ9"/>
<feature type="region of interest" description="Disordered" evidence="5">
    <location>
        <begin position="124"/>
        <end position="292"/>
    </location>
</feature>
<keyword evidence="1 4" id="KW-0479">Metal-binding</keyword>
<dbReference type="Pfam" id="PF00412">
    <property type="entry name" value="LIM"/>
    <property type="match status" value="1"/>
</dbReference>
<accession>H3CLZ9</accession>
<dbReference type="PROSITE" id="PS00478">
    <property type="entry name" value="LIM_DOMAIN_1"/>
    <property type="match status" value="1"/>
</dbReference>
<dbReference type="SUPFAM" id="SSF57716">
    <property type="entry name" value="Glucocorticoid receptor-like (DNA-binding domain)"/>
    <property type="match status" value="2"/>
</dbReference>
<feature type="compositionally biased region" description="Acidic residues" evidence="5">
    <location>
        <begin position="718"/>
        <end position="729"/>
    </location>
</feature>
<feature type="region of interest" description="Disordered" evidence="5">
    <location>
        <begin position="466"/>
        <end position="513"/>
    </location>
</feature>
<dbReference type="FunFam" id="2.10.110.10:FF:000002">
    <property type="entry name" value="LIM domain and actin-binding 1"/>
    <property type="match status" value="1"/>
</dbReference>
<feature type="compositionally biased region" description="Basic residues" evidence="5">
    <location>
        <begin position="348"/>
        <end position="360"/>
    </location>
</feature>
<dbReference type="SMART" id="SM00132">
    <property type="entry name" value="LIM"/>
    <property type="match status" value="1"/>
</dbReference>
<feature type="compositionally biased region" description="Basic and acidic residues" evidence="5">
    <location>
        <begin position="466"/>
        <end position="488"/>
    </location>
</feature>
<feature type="domain" description="LIM zinc-binding" evidence="6">
    <location>
        <begin position="392"/>
        <end position="452"/>
    </location>
</feature>
<evidence type="ECO:0000256" key="3">
    <source>
        <dbReference type="ARBA" id="ARBA00023038"/>
    </source>
</evidence>
<dbReference type="PROSITE" id="PS50023">
    <property type="entry name" value="LIM_DOMAIN_2"/>
    <property type="match status" value="1"/>
</dbReference>
<feature type="compositionally biased region" description="Basic and acidic residues" evidence="5">
    <location>
        <begin position="676"/>
        <end position="685"/>
    </location>
</feature>
<dbReference type="Proteomes" id="UP000007303">
    <property type="component" value="Unassembled WGS sequence"/>
</dbReference>
<dbReference type="AlphaFoldDB" id="H3CLZ9"/>
<feature type="compositionally biased region" description="Polar residues" evidence="5">
    <location>
        <begin position="279"/>
        <end position="292"/>
    </location>
</feature>
<feature type="compositionally biased region" description="Polar residues" evidence="5">
    <location>
        <begin position="562"/>
        <end position="571"/>
    </location>
</feature>
<dbReference type="PANTHER" id="PTHR24206">
    <property type="entry name" value="OS06G0237300 PROTEIN"/>
    <property type="match status" value="1"/>
</dbReference>
<evidence type="ECO:0000256" key="4">
    <source>
        <dbReference type="PROSITE-ProRule" id="PRU00125"/>
    </source>
</evidence>
<feature type="compositionally biased region" description="Polar residues" evidence="5">
    <location>
        <begin position="309"/>
        <end position="347"/>
    </location>
</feature>
<sequence>MDSGPFSRRSWATQSLRITAKELSLSGRGRHNAIAERFSKYQKAAEESSAEKKKLLLGHVSVKRGVLSITLHLLSPHWCCPADGCVLTVDKIRRTSSDEAEAANKEASDSVVPSVRSANLSALKKRWEQPSGPSPAQPTARPPAASRLVPLRQDRQPPAGGQAPQGEGGMDRERPEIPEEQVPGSSYGKARMPLNNLKMKFERGDGAPSKAGRTTPRSSSSEDADAHGGPSRTRAETALSTLPPAPDGDGCVSAGPSVLDRVLESTSTKEKMAKYQAAVSKQSSAPPVSSHSTVDMATVWGTTPRCRETSTASPISASCSKPRATTTRASASGLTKSCGSPAPTGTKTRNRPSRGNKRNQPRPLVRLSQAQLPPPRPSPSQTPLKFFPSARETCIACLKTVYPLERLVALQHVYHKTCFRCLHCKMTLSLGNYASLQGNIYCKPHFSQLFKAKGNYDEGFGLRPHKELWEPRTDGDEDQEPAKPREQEEPAAATRPAQESSEEPPPEEESPPVKVTDLTALLESRAQARPGAAVQARERAMEARRLRVAWPPPAAEDHAGTTALSPLTEGTASGRPFKAKWPPEDEGPSVQQSSDRAELVTLRRSSSLKERSRPFTLAARPSPAPSLAPRERRPLKSLLDWRASLEEKTAPEDLPKEQQPSRNASPPRRQTEAAADEAKVSKEGSPRSISPDVPPSPSPPLGSKQNRASQDVGFWEGDKEESDAEELSAEDIIKRNRYYEDEDEDED</sequence>
<dbReference type="Ensembl" id="ENSTNIT00000009450.1">
    <property type="protein sequence ID" value="ENSTNIP00000009279.1"/>
    <property type="gene ID" value="ENSTNIG00000006509.1"/>
</dbReference>
<dbReference type="GO" id="GO:0046872">
    <property type="term" value="F:metal ion binding"/>
    <property type="evidence" value="ECO:0007669"/>
    <property type="project" value="UniProtKB-KW"/>
</dbReference>
<feature type="compositionally biased region" description="Low complexity" evidence="5">
    <location>
        <begin position="617"/>
        <end position="628"/>
    </location>
</feature>
<feature type="compositionally biased region" description="Basic and acidic residues" evidence="5">
    <location>
        <begin position="643"/>
        <end position="656"/>
    </location>
</feature>
<feature type="region of interest" description="Disordered" evidence="5">
    <location>
        <begin position="305"/>
        <end position="384"/>
    </location>
</feature>
<evidence type="ECO:0000313" key="8">
    <source>
        <dbReference type="Proteomes" id="UP000007303"/>
    </source>
</evidence>
<name>H3CLZ9_TETNG</name>
<evidence type="ECO:0000256" key="5">
    <source>
        <dbReference type="SAM" id="MobiDB-lite"/>
    </source>
</evidence>
<reference evidence="7" key="2">
    <citation type="submission" date="2025-08" db="UniProtKB">
        <authorList>
            <consortium name="Ensembl"/>
        </authorList>
    </citation>
    <scope>IDENTIFICATION</scope>
</reference>